<dbReference type="GO" id="GO:0005975">
    <property type="term" value="P:carbohydrate metabolic process"/>
    <property type="evidence" value="ECO:0007669"/>
    <property type="project" value="InterPro"/>
</dbReference>
<accession>A0A8T9Q9H4</accession>
<protein>
    <submittedName>
        <fullName evidence="5">Family 43 glycosylhydrolase</fullName>
    </submittedName>
</protein>
<proteinExistence type="inferred from homology"/>
<evidence type="ECO:0000256" key="4">
    <source>
        <dbReference type="SAM" id="SignalP"/>
    </source>
</evidence>
<dbReference type="SUPFAM" id="SSF75005">
    <property type="entry name" value="Arabinanase/levansucrase/invertase"/>
    <property type="match status" value="1"/>
</dbReference>
<dbReference type="InterPro" id="IPR023296">
    <property type="entry name" value="Glyco_hydro_beta-prop_sf"/>
</dbReference>
<gene>
    <name evidence="5" type="ORF">MUN79_10025</name>
</gene>
<dbReference type="KEGG" id="hcu:MUN79_10025"/>
<name>A0A8T9Q9H4_9BACT</name>
<dbReference type="InterPro" id="IPR006710">
    <property type="entry name" value="Glyco_hydro_43"/>
</dbReference>
<dbReference type="AlphaFoldDB" id="A0A8T9Q9H4"/>
<dbReference type="Proteomes" id="UP000831796">
    <property type="component" value="Chromosome"/>
</dbReference>
<evidence type="ECO:0000313" key="5">
    <source>
        <dbReference type="EMBL" id="UOQ74187.1"/>
    </source>
</evidence>
<feature type="chain" id="PRO_5035919980" evidence="4">
    <location>
        <begin position="20"/>
        <end position="161"/>
    </location>
</feature>
<sequence>MKNLLLLVCLLLSQLGGRAQTPAAGPVKKTVKDFPHTGEPPMPPVKPILDTPLRDASICLGPDKTYYLTGTIGPDFMVSNEGIKVWKSKDMKTWEPLGLVWSIERDGTWQKQWTVKNGNRRRALWAPKSATSTATSLLPTASRDWARVCSKAPPAGPKGPT</sequence>
<organism evidence="5 6">
    <name type="scientific">Hymenobacter cellulosilyticus</name>
    <dbReference type="NCBI Taxonomy" id="2932248"/>
    <lineage>
        <taxon>Bacteria</taxon>
        <taxon>Pseudomonadati</taxon>
        <taxon>Bacteroidota</taxon>
        <taxon>Cytophagia</taxon>
        <taxon>Cytophagales</taxon>
        <taxon>Hymenobacteraceae</taxon>
        <taxon>Hymenobacter</taxon>
    </lineage>
</organism>
<evidence type="ECO:0000256" key="3">
    <source>
        <dbReference type="ARBA" id="ARBA00023295"/>
    </source>
</evidence>
<keyword evidence="3" id="KW-0326">Glycosidase</keyword>
<keyword evidence="6" id="KW-1185">Reference proteome</keyword>
<comment type="similarity">
    <text evidence="1">Belongs to the glycosyl hydrolase 43 family.</text>
</comment>
<evidence type="ECO:0000256" key="2">
    <source>
        <dbReference type="ARBA" id="ARBA00022801"/>
    </source>
</evidence>
<dbReference type="Gene3D" id="2.115.10.20">
    <property type="entry name" value="Glycosyl hydrolase domain, family 43"/>
    <property type="match status" value="1"/>
</dbReference>
<dbReference type="GO" id="GO:0004553">
    <property type="term" value="F:hydrolase activity, hydrolyzing O-glycosyl compounds"/>
    <property type="evidence" value="ECO:0007669"/>
    <property type="project" value="InterPro"/>
</dbReference>
<reference evidence="5" key="1">
    <citation type="submission" date="2022-04" db="EMBL/GenBank/DDBJ databases">
        <title>Hymenobacter sp. isolated from the air.</title>
        <authorList>
            <person name="Won M."/>
            <person name="Lee C.-M."/>
            <person name="Woen H.-Y."/>
            <person name="Kwon S.-W."/>
        </authorList>
    </citation>
    <scope>NUCLEOTIDE SEQUENCE</scope>
    <source>
        <strain evidence="5">5116S-3</strain>
    </source>
</reference>
<keyword evidence="2" id="KW-0378">Hydrolase</keyword>
<dbReference type="EMBL" id="CP095046">
    <property type="protein sequence ID" value="UOQ74187.1"/>
    <property type="molecule type" value="Genomic_DNA"/>
</dbReference>
<feature type="signal peptide" evidence="4">
    <location>
        <begin position="1"/>
        <end position="19"/>
    </location>
</feature>
<evidence type="ECO:0000313" key="6">
    <source>
        <dbReference type="Proteomes" id="UP000831796"/>
    </source>
</evidence>
<keyword evidence="4" id="KW-0732">Signal</keyword>
<evidence type="ECO:0000256" key="1">
    <source>
        <dbReference type="ARBA" id="ARBA00009865"/>
    </source>
</evidence>
<dbReference type="Pfam" id="PF04616">
    <property type="entry name" value="Glyco_hydro_43"/>
    <property type="match status" value="1"/>
</dbReference>